<proteinExistence type="inferred from homology"/>
<evidence type="ECO:0000313" key="12">
    <source>
        <dbReference type="Proteomes" id="UP000026961"/>
    </source>
</evidence>
<dbReference type="eggNOG" id="KOG2351">
    <property type="taxonomic scope" value="Eukaryota"/>
</dbReference>
<accession>A0A0D9YXK9</accession>
<dbReference type="GO" id="GO:0000166">
    <property type="term" value="F:nucleotide binding"/>
    <property type="evidence" value="ECO:0007669"/>
    <property type="project" value="InterPro"/>
</dbReference>
<evidence type="ECO:0000259" key="10">
    <source>
        <dbReference type="SMART" id="SM00657"/>
    </source>
</evidence>
<dbReference type="Pfam" id="PF16529">
    <property type="entry name" value="Ge1_WD40"/>
    <property type="match status" value="1"/>
</dbReference>
<name>A0A0D9YXK9_9ORYZ</name>
<dbReference type="GO" id="GO:0030880">
    <property type="term" value="C:RNA polymerase complex"/>
    <property type="evidence" value="ECO:0007669"/>
    <property type="project" value="InterPro"/>
</dbReference>
<organism evidence="11">
    <name type="scientific">Oryza glumipatula</name>
    <dbReference type="NCBI Taxonomy" id="40148"/>
    <lineage>
        <taxon>Eukaryota</taxon>
        <taxon>Viridiplantae</taxon>
        <taxon>Streptophyta</taxon>
        <taxon>Embryophyta</taxon>
        <taxon>Tracheophyta</taxon>
        <taxon>Spermatophyta</taxon>
        <taxon>Magnoliopsida</taxon>
        <taxon>Liliopsida</taxon>
        <taxon>Poales</taxon>
        <taxon>Poaceae</taxon>
        <taxon>BOP clade</taxon>
        <taxon>Oryzoideae</taxon>
        <taxon>Oryzeae</taxon>
        <taxon>Oryzinae</taxon>
        <taxon>Oryza</taxon>
    </lineage>
</organism>
<keyword evidence="5 8" id="KW-0853">WD repeat</keyword>
<dbReference type="InterPro" id="IPR001680">
    <property type="entry name" value="WD40_rpt"/>
</dbReference>
<reference evidence="11" key="1">
    <citation type="submission" date="2015-04" db="UniProtKB">
        <authorList>
            <consortium name="EnsemblPlants"/>
        </authorList>
    </citation>
    <scope>IDENTIFICATION</scope>
</reference>
<dbReference type="InterPro" id="IPR036322">
    <property type="entry name" value="WD40_repeat_dom_sf"/>
</dbReference>
<dbReference type="SMART" id="SM00657">
    <property type="entry name" value="RPOL4c"/>
    <property type="match status" value="1"/>
</dbReference>
<dbReference type="AlphaFoldDB" id="A0A0D9YXK9"/>
<dbReference type="HOGENOM" id="CLU_468037_0_0_1"/>
<dbReference type="STRING" id="40148.A0A0D9YXK9"/>
<dbReference type="SUPFAM" id="SSF50978">
    <property type="entry name" value="WD40 repeat-like"/>
    <property type="match status" value="1"/>
</dbReference>
<dbReference type="InterPro" id="IPR032401">
    <property type="entry name" value="EDC4_WD40"/>
</dbReference>
<keyword evidence="4" id="KW-0963">Cytoplasm</keyword>
<dbReference type="Gene3D" id="1.20.1250.40">
    <property type="match status" value="1"/>
</dbReference>
<evidence type="ECO:0000256" key="7">
    <source>
        <dbReference type="ARBA" id="ARBA00023242"/>
    </source>
</evidence>
<evidence type="ECO:0000256" key="3">
    <source>
        <dbReference type="ARBA" id="ARBA00009639"/>
    </source>
</evidence>
<dbReference type="GO" id="GO:0005634">
    <property type="term" value="C:nucleus"/>
    <property type="evidence" value="ECO:0007669"/>
    <property type="project" value="UniProtKB-SubCell"/>
</dbReference>
<evidence type="ECO:0000256" key="1">
    <source>
        <dbReference type="ARBA" id="ARBA00004123"/>
    </source>
</evidence>
<sequence length="583" mass="62185">MATPTGNPNPNPNPSTPFEVSMLFKPPSNAPAAAPIFPGGPAAGPPPPSAAYSYPPATPPFHRAPFLHYPQDPMAAPHMPRPVISFPMPTPNPAAIPSAAAAAGPSQNHGARLMQLLGSSGPAHLDSSASMPPPASEFAAAQPPQPIPAMPSAPPARMLSSTSSKMPRGRLLGGGDRAVHDVDSRLPGEAQPPQLEVTPITKYTSDPGLVLGRQIAVNRTYIVYGLKLGNIRVLNINTALRSLLRGHTQRVTDMAFFAEDVHRLASASVDGRIYVWKIDEGPDEDSKPQITGKIEIAIQIVGDAESYHPRICWHSHKQEILFVGIGNCVLRIDTTKVRRGRDVSTEEPIKCHLDKLIDGVRLVGSLRQNSSANIPHVNIDSDSDSEGFVEELPRVNSKTNGKAASESLKTGGKASSKGQTGKGGNAGKGGKGSASARVSAKSDAELKLELDMPPNSCILMNCEVAELLQEIHEHMAILSEDPKIKIPESFDKAFQYVKEGNQFSTAQSVKQQANWFFSSLTSIRSPLRKYGVSDGEMCLIANVGPETIEEVYALVPSLKATRSLNESPIMEALTALADIKAAK</sequence>
<evidence type="ECO:0000256" key="5">
    <source>
        <dbReference type="ARBA" id="ARBA00022574"/>
    </source>
</evidence>
<dbReference type="Gene3D" id="2.130.10.10">
    <property type="entry name" value="YVTN repeat-like/Quinoprotein amine dehydrogenase"/>
    <property type="match status" value="1"/>
</dbReference>
<comment type="subcellular location">
    <subcellularLocation>
        <location evidence="2">Cytoplasm</location>
        <location evidence="2">P-body</location>
    </subcellularLocation>
    <subcellularLocation>
        <location evidence="1">Nucleus</location>
    </subcellularLocation>
</comment>
<dbReference type="SMART" id="SM00320">
    <property type="entry name" value="WD40"/>
    <property type="match status" value="1"/>
</dbReference>
<reference evidence="11" key="2">
    <citation type="submission" date="2018-05" db="EMBL/GenBank/DDBJ databases">
        <title>OgluRS3 (Oryza glumaepatula Reference Sequence Version 3).</title>
        <authorList>
            <person name="Zhang J."/>
            <person name="Kudrna D."/>
            <person name="Lee S."/>
            <person name="Talag J."/>
            <person name="Welchert J."/>
            <person name="Wing R.A."/>
        </authorList>
    </citation>
    <scope>NUCLEOTIDE SEQUENCE [LARGE SCALE GENOMIC DNA]</scope>
</reference>
<dbReference type="SUPFAM" id="SSF47819">
    <property type="entry name" value="HRDC-like"/>
    <property type="match status" value="1"/>
</dbReference>
<protein>
    <recommendedName>
        <fullName evidence="10">RNA polymerase Rpb4/RPC9 core domain-containing protein</fullName>
    </recommendedName>
</protein>
<dbReference type="GO" id="GO:0006352">
    <property type="term" value="P:DNA-templated transcription initiation"/>
    <property type="evidence" value="ECO:0007669"/>
    <property type="project" value="InterPro"/>
</dbReference>
<feature type="domain" description="RNA polymerase Rpb4/RPC9 core" evidence="10">
    <location>
        <begin position="451"/>
        <end position="583"/>
    </location>
</feature>
<dbReference type="InterPro" id="IPR010997">
    <property type="entry name" value="HRDC-like_sf"/>
</dbReference>
<evidence type="ECO:0000256" key="9">
    <source>
        <dbReference type="SAM" id="MobiDB-lite"/>
    </source>
</evidence>
<feature type="region of interest" description="Disordered" evidence="9">
    <location>
        <begin position="392"/>
        <end position="438"/>
    </location>
</feature>
<dbReference type="GO" id="GO:0000932">
    <property type="term" value="C:P-body"/>
    <property type="evidence" value="ECO:0007669"/>
    <property type="project" value="UniProtKB-SubCell"/>
</dbReference>
<dbReference type="PROSITE" id="PS50082">
    <property type="entry name" value="WD_REPEATS_2"/>
    <property type="match status" value="1"/>
</dbReference>
<dbReference type="GO" id="GO:0031087">
    <property type="term" value="P:deadenylation-independent decapping of nuclear-transcribed mRNA"/>
    <property type="evidence" value="ECO:0007669"/>
    <property type="project" value="InterPro"/>
</dbReference>
<dbReference type="eggNOG" id="KOG1916">
    <property type="taxonomic scope" value="Eukaryota"/>
</dbReference>
<keyword evidence="7" id="KW-0539">Nucleus</keyword>
<dbReference type="InterPro" id="IPR038324">
    <property type="entry name" value="Rpb4/RPC9_sf"/>
</dbReference>
<dbReference type="PROSITE" id="PS50294">
    <property type="entry name" value="WD_REPEATS_REGION"/>
    <property type="match status" value="1"/>
</dbReference>
<feature type="compositionally biased region" description="Gly residues" evidence="9">
    <location>
        <begin position="420"/>
        <end position="432"/>
    </location>
</feature>
<evidence type="ECO:0000256" key="8">
    <source>
        <dbReference type="PROSITE-ProRule" id="PRU00221"/>
    </source>
</evidence>
<evidence type="ECO:0000256" key="6">
    <source>
        <dbReference type="ARBA" id="ARBA00022737"/>
    </source>
</evidence>
<evidence type="ECO:0000256" key="2">
    <source>
        <dbReference type="ARBA" id="ARBA00004201"/>
    </source>
</evidence>
<keyword evidence="12" id="KW-1185">Reference proteome</keyword>
<dbReference type="InterPro" id="IPR006590">
    <property type="entry name" value="RNA_pol_Rpb4/RPC9_core"/>
</dbReference>
<comment type="similarity">
    <text evidence="3">Belongs to the WD repeat EDC4 family.</text>
</comment>
<dbReference type="PANTHER" id="PTHR15598">
    <property type="entry name" value="ENHANCER OF MRNA-DECAPPING PROTEIN 4"/>
    <property type="match status" value="1"/>
</dbReference>
<feature type="region of interest" description="Disordered" evidence="9">
    <location>
        <begin position="120"/>
        <end position="167"/>
    </location>
</feature>
<dbReference type="PANTHER" id="PTHR15598:SF5">
    <property type="entry name" value="ENHANCER OF MRNA-DECAPPING PROTEIN 4"/>
    <property type="match status" value="1"/>
</dbReference>
<dbReference type="InterPro" id="IPR045152">
    <property type="entry name" value="EDC4-like"/>
</dbReference>
<feature type="compositionally biased region" description="Low complexity" evidence="9">
    <location>
        <begin position="30"/>
        <end position="40"/>
    </location>
</feature>
<evidence type="ECO:0000256" key="4">
    <source>
        <dbReference type="ARBA" id="ARBA00022490"/>
    </source>
</evidence>
<dbReference type="InterPro" id="IPR015943">
    <property type="entry name" value="WD40/YVTN_repeat-like_dom_sf"/>
</dbReference>
<feature type="repeat" description="WD" evidence="8">
    <location>
        <begin position="244"/>
        <end position="286"/>
    </location>
</feature>
<dbReference type="Pfam" id="PF03874">
    <property type="entry name" value="RNA_pol_Rpb4"/>
    <property type="match status" value="1"/>
</dbReference>
<dbReference type="InterPro" id="IPR005574">
    <property type="entry name" value="Rpb4/RPC9"/>
</dbReference>
<evidence type="ECO:0000313" key="11">
    <source>
        <dbReference type="EnsemblPlants" id="OGLUM02G31380.1"/>
    </source>
</evidence>
<dbReference type="Proteomes" id="UP000026961">
    <property type="component" value="Chromosome 2"/>
</dbReference>
<dbReference type="Gramene" id="OGLUM02G31380.1">
    <property type="protein sequence ID" value="OGLUM02G31380.1"/>
    <property type="gene ID" value="OGLUM02G31380"/>
</dbReference>
<feature type="compositionally biased region" description="Pro residues" evidence="9">
    <location>
        <begin position="143"/>
        <end position="154"/>
    </location>
</feature>
<dbReference type="EnsemblPlants" id="OGLUM02G31380.1">
    <property type="protein sequence ID" value="OGLUM02G31380.1"/>
    <property type="gene ID" value="OGLUM02G31380"/>
</dbReference>
<keyword evidence="6" id="KW-0677">Repeat</keyword>
<feature type="region of interest" description="Disordered" evidence="9">
    <location>
        <begin position="1"/>
        <end position="56"/>
    </location>
</feature>